<dbReference type="InterPro" id="IPR011701">
    <property type="entry name" value="MFS"/>
</dbReference>
<feature type="transmembrane region" description="Helical" evidence="8">
    <location>
        <begin position="368"/>
        <end position="389"/>
    </location>
</feature>
<feature type="transmembrane region" description="Helical" evidence="8">
    <location>
        <begin position="426"/>
        <end position="447"/>
    </location>
</feature>
<dbReference type="PROSITE" id="PS50850">
    <property type="entry name" value="MFS"/>
    <property type="match status" value="1"/>
</dbReference>
<feature type="compositionally biased region" description="Basic and acidic residues" evidence="7">
    <location>
        <begin position="598"/>
        <end position="607"/>
    </location>
</feature>
<dbReference type="GO" id="GO:0022857">
    <property type="term" value="F:transmembrane transporter activity"/>
    <property type="evidence" value="ECO:0007669"/>
    <property type="project" value="InterPro"/>
</dbReference>
<feature type="transmembrane region" description="Helical" evidence="8">
    <location>
        <begin position="262"/>
        <end position="285"/>
    </location>
</feature>
<feature type="transmembrane region" description="Helical" evidence="8">
    <location>
        <begin position="468"/>
        <end position="485"/>
    </location>
</feature>
<comment type="caution">
    <text evidence="10">The sequence shown here is derived from an EMBL/GenBank/DDBJ whole genome shotgun (WGS) entry which is preliminary data.</text>
</comment>
<dbReference type="PRINTS" id="PR01036">
    <property type="entry name" value="TCRTETB"/>
</dbReference>
<proteinExistence type="inferred from homology"/>
<evidence type="ECO:0000313" key="10">
    <source>
        <dbReference type="EMBL" id="KAJ7354159.1"/>
    </source>
</evidence>
<dbReference type="AlphaFoldDB" id="A0AAD7AC62"/>
<accession>A0AAD7AC62</accession>
<evidence type="ECO:0000256" key="8">
    <source>
        <dbReference type="SAM" id="Phobius"/>
    </source>
</evidence>
<dbReference type="FunFam" id="1.20.1720.10:FF:000013">
    <property type="entry name" value="Related to multidrug resistance proteins"/>
    <property type="match status" value="1"/>
</dbReference>
<evidence type="ECO:0000313" key="11">
    <source>
        <dbReference type="Proteomes" id="UP001218218"/>
    </source>
</evidence>
<reference evidence="10" key="1">
    <citation type="submission" date="2023-03" db="EMBL/GenBank/DDBJ databases">
        <title>Massive genome expansion in bonnet fungi (Mycena s.s.) driven by repeated elements and novel gene families across ecological guilds.</title>
        <authorList>
            <consortium name="Lawrence Berkeley National Laboratory"/>
            <person name="Harder C.B."/>
            <person name="Miyauchi S."/>
            <person name="Viragh M."/>
            <person name="Kuo A."/>
            <person name="Thoen E."/>
            <person name="Andreopoulos B."/>
            <person name="Lu D."/>
            <person name="Skrede I."/>
            <person name="Drula E."/>
            <person name="Henrissat B."/>
            <person name="Morin E."/>
            <person name="Kohler A."/>
            <person name="Barry K."/>
            <person name="LaButti K."/>
            <person name="Morin E."/>
            <person name="Salamov A."/>
            <person name="Lipzen A."/>
            <person name="Mereny Z."/>
            <person name="Hegedus B."/>
            <person name="Baldrian P."/>
            <person name="Stursova M."/>
            <person name="Weitz H."/>
            <person name="Taylor A."/>
            <person name="Grigoriev I.V."/>
            <person name="Nagy L.G."/>
            <person name="Martin F."/>
            <person name="Kauserud H."/>
        </authorList>
    </citation>
    <scope>NUCLEOTIDE SEQUENCE</scope>
    <source>
        <strain evidence="10">CBHHK002</strain>
    </source>
</reference>
<feature type="transmembrane region" description="Helical" evidence="8">
    <location>
        <begin position="198"/>
        <end position="216"/>
    </location>
</feature>
<evidence type="ECO:0000256" key="1">
    <source>
        <dbReference type="ARBA" id="ARBA00004127"/>
    </source>
</evidence>
<gene>
    <name evidence="10" type="ORF">DFH08DRAFT_854314</name>
</gene>
<keyword evidence="11" id="KW-1185">Reference proteome</keyword>
<organism evidence="10 11">
    <name type="scientific">Mycena albidolilacea</name>
    <dbReference type="NCBI Taxonomy" id="1033008"/>
    <lineage>
        <taxon>Eukaryota</taxon>
        <taxon>Fungi</taxon>
        <taxon>Dikarya</taxon>
        <taxon>Basidiomycota</taxon>
        <taxon>Agaricomycotina</taxon>
        <taxon>Agaricomycetes</taxon>
        <taxon>Agaricomycetidae</taxon>
        <taxon>Agaricales</taxon>
        <taxon>Marasmiineae</taxon>
        <taxon>Mycenaceae</taxon>
        <taxon>Mycena</taxon>
    </lineage>
</organism>
<feature type="transmembrane region" description="Helical" evidence="8">
    <location>
        <begin position="72"/>
        <end position="97"/>
    </location>
</feature>
<keyword evidence="6 8" id="KW-0472">Membrane</keyword>
<evidence type="ECO:0000256" key="4">
    <source>
        <dbReference type="ARBA" id="ARBA00022692"/>
    </source>
</evidence>
<keyword evidence="4 8" id="KW-0812">Transmembrane</keyword>
<feature type="transmembrane region" description="Helical" evidence="8">
    <location>
        <begin position="538"/>
        <end position="560"/>
    </location>
</feature>
<feature type="transmembrane region" description="Helical" evidence="8">
    <location>
        <begin position="228"/>
        <end position="250"/>
    </location>
</feature>
<evidence type="ECO:0000256" key="2">
    <source>
        <dbReference type="ARBA" id="ARBA00008335"/>
    </source>
</evidence>
<keyword evidence="5 8" id="KW-1133">Transmembrane helix</keyword>
<feature type="transmembrane region" description="Helical" evidence="8">
    <location>
        <begin position="401"/>
        <end position="420"/>
    </location>
</feature>
<dbReference type="GO" id="GO:0012505">
    <property type="term" value="C:endomembrane system"/>
    <property type="evidence" value="ECO:0007669"/>
    <property type="project" value="UniProtKB-SubCell"/>
</dbReference>
<feature type="domain" description="Major facilitator superfamily (MFS) profile" evidence="9">
    <location>
        <begin position="75"/>
        <end position="564"/>
    </location>
</feature>
<evidence type="ECO:0000256" key="7">
    <source>
        <dbReference type="SAM" id="MobiDB-lite"/>
    </source>
</evidence>
<dbReference type="Proteomes" id="UP001218218">
    <property type="component" value="Unassembled WGS sequence"/>
</dbReference>
<dbReference type="Pfam" id="PF07690">
    <property type="entry name" value="MFS_1"/>
    <property type="match status" value="1"/>
</dbReference>
<feature type="transmembrane region" description="Helical" evidence="8">
    <location>
        <begin position="140"/>
        <end position="158"/>
    </location>
</feature>
<dbReference type="GO" id="GO:0005886">
    <property type="term" value="C:plasma membrane"/>
    <property type="evidence" value="ECO:0007669"/>
    <property type="project" value="TreeGrafter"/>
</dbReference>
<evidence type="ECO:0000259" key="9">
    <source>
        <dbReference type="PROSITE" id="PS50850"/>
    </source>
</evidence>
<name>A0AAD7AC62_9AGAR</name>
<dbReference type="Gene3D" id="1.20.1720.10">
    <property type="entry name" value="Multidrug resistance protein D"/>
    <property type="match status" value="1"/>
</dbReference>
<comment type="subcellular location">
    <subcellularLocation>
        <location evidence="1">Endomembrane system</location>
        <topology evidence="1">Multi-pass membrane protein</topology>
    </subcellularLocation>
</comment>
<feature type="region of interest" description="Disordered" evidence="7">
    <location>
        <begin position="595"/>
        <end position="619"/>
    </location>
</feature>
<feature type="transmembrane region" description="Helical" evidence="8">
    <location>
        <begin position="297"/>
        <end position="316"/>
    </location>
</feature>
<dbReference type="Gene3D" id="1.20.1250.20">
    <property type="entry name" value="MFS general substrate transporter like domains"/>
    <property type="match status" value="1"/>
</dbReference>
<dbReference type="CDD" id="cd17502">
    <property type="entry name" value="MFS_Azr1_MDR_like"/>
    <property type="match status" value="1"/>
</dbReference>
<evidence type="ECO:0000256" key="6">
    <source>
        <dbReference type="ARBA" id="ARBA00023136"/>
    </source>
</evidence>
<dbReference type="SUPFAM" id="SSF103473">
    <property type="entry name" value="MFS general substrate transporter"/>
    <property type="match status" value="1"/>
</dbReference>
<evidence type="ECO:0000256" key="3">
    <source>
        <dbReference type="ARBA" id="ARBA00022448"/>
    </source>
</evidence>
<dbReference type="EMBL" id="JARIHO010000010">
    <property type="protein sequence ID" value="KAJ7354159.1"/>
    <property type="molecule type" value="Genomic_DNA"/>
</dbReference>
<feature type="transmembrane region" description="Helical" evidence="8">
    <location>
        <begin position="337"/>
        <end position="356"/>
    </location>
</feature>
<dbReference type="InterPro" id="IPR020846">
    <property type="entry name" value="MFS_dom"/>
</dbReference>
<evidence type="ECO:0000256" key="5">
    <source>
        <dbReference type="ARBA" id="ARBA00022989"/>
    </source>
</evidence>
<keyword evidence="3" id="KW-0813">Transport</keyword>
<dbReference type="InterPro" id="IPR036259">
    <property type="entry name" value="MFS_trans_sf"/>
</dbReference>
<dbReference type="PANTHER" id="PTHR23501">
    <property type="entry name" value="MAJOR FACILITATOR SUPERFAMILY"/>
    <property type="match status" value="1"/>
</dbReference>
<dbReference type="PANTHER" id="PTHR23501:SF189">
    <property type="entry name" value="DRUG TRANSPORTER, PUTATIVE (AFU_ORTHOLOGUE AFUA_4G03920)-RELATED"/>
    <property type="match status" value="1"/>
</dbReference>
<feature type="transmembrane region" description="Helical" evidence="8">
    <location>
        <begin position="109"/>
        <end position="128"/>
    </location>
</feature>
<protein>
    <submittedName>
        <fullName evidence="10">MFS general substrate transporter</fullName>
    </submittedName>
</protein>
<comment type="similarity">
    <text evidence="2">Belongs to the major facilitator superfamily.</text>
</comment>
<sequence>MRMVVPMFEFFMSMDMWHVIAYTLRQISLTPPSPSLLPSPMSSSTVAVVEKGATTRNIQLTDQTNRLPFRKLLPIFLGLAVCAALASLDSVIVATALPTISSEFNAGAVVSWVPSAYLLTSTCFQPLYGRFSDIFGRKSALALAMGVFMLGNLLSGFSKTITQLIVFRGIAGAGGGGVQSMMQIVVSDIVTLRQRGKYQGIIGGVIGVGYAIGPPIGGALSQRVGWQWCVWITIPFSFIATCVVIFVLPLKPVQGNIRSKLLAVDYIGALLTLAGCALFILPLIWGGVTFPWKSAVVLAPLVSSLFVVGIFCFWEWKGARLPIIPMYIFKHSTVTGVFIAMFINGFVFFSTLYYLPQFFQVALGYDSLHAGLFLVPFLVTQSIVSWLAGMLVSRTGRYRTIVHAGFAIWAIACGCISTIRPGSPKAVLAVYMILAGSGSGQTMQTTTIAVQASVSRRDMSVVTAMRNFIRLLGGTLSLAVASTLVNNKLRTAMTALNFSSADISKIIANPKLLHSPASIGISQATATDVLYHGYTKGFSALFIMNACMTVCATLVSVLLIKHKELGRGDAEEAQRQQAVAQEKTGAATATDVAAVAPHDAEANDDTRVATPSKESSTVTTTAADDLELAVLSKGSVDGAAV</sequence>